<comment type="caution">
    <text evidence="2">The sequence shown here is derived from an EMBL/GenBank/DDBJ whole genome shotgun (WGS) entry which is preliminary data.</text>
</comment>
<dbReference type="RefSeq" id="WP_229933414.1">
    <property type="nucleotide sequence ID" value="NZ_CAJHOF010000018.1"/>
</dbReference>
<dbReference type="InterPro" id="IPR010744">
    <property type="entry name" value="Phage_CI_N"/>
</dbReference>
<protein>
    <recommendedName>
        <fullName evidence="1">Bacteriophage CI repressor N-terminal domain-containing protein</fullName>
    </recommendedName>
</protein>
<gene>
    <name evidence="2" type="ORF">LMG7974_01637</name>
</gene>
<dbReference type="InterPro" id="IPR009061">
    <property type="entry name" value="DNA-bd_dom_put_sf"/>
</dbReference>
<evidence type="ECO:0000259" key="1">
    <source>
        <dbReference type="Pfam" id="PF07022"/>
    </source>
</evidence>
<evidence type="ECO:0000313" key="2">
    <source>
        <dbReference type="EMBL" id="CAD7289560.1"/>
    </source>
</evidence>
<reference evidence="2 3" key="1">
    <citation type="submission" date="2020-11" db="EMBL/GenBank/DDBJ databases">
        <authorList>
            <person name="Peeters C."/>
        </authorList>
    </citation>
    <scope>NUCLEOTIDE SEQUENCE [LARGE SCALE GENOMIC DNA]</scope>
    <source>
        <strain evidence="2 3">LMG 7974</strain>
    </source>
</reference>
<dbReference type="Pfam" id="PF07022">
    <property type="entry name" value="Phage_CI_repr"/>
    <property type="match status" value="1"/>
</dbReference>
<dbReference type="EMBL" id="CAJHOF010000018">
    <property type="protein sequence ID" value="CAD7289560.1"/>
    <property type="molecule type" value="Genomic_DNA"/>
</dbReference>
<evidence type="ECO:0000313" key="3">
    <source>
        <dbReference type="Proteomes" id="UP000789803"/>
    </source>
</evidence>
<dbReference type="SUPFAM" id="SSF46955">
    <property type="entry name" value="Putative DNA-binding domain"/>
    <property type="match status" value="1"/>
</dbReference>
<sequence>MNTFDEYIAILKNATGAKTIKELAKILDINYRTLTTWQTRGEIPAKKKIEIFTKLGIRMDKMIGAVAIGSQNIAINGDNNALNHQNDITNTPKFKEFLELFTKYGNDATLDYFIKKLKALKEILEN</sequence>
<name>A0ABN7KBJ7_9BACT</name>
<dbReference type="Gene3D" id="1.10.260.40">
    <property type="entry name" value="lambda repressor-like DNA-binding domains"/>
    <property type="match status" value="1"/>
</dbReference>
<proteinExistence type="predicted"/>
<accession>A0ABN7KBJ7</accession>
<dbReference type="InterPro" id="IPR010982">
    <property type="entry name" value="Lambda_DNA-bd_dom_sf"/>
</dbReference>
<feature type="domain" description="Bacteriophage CI repressor N-terminal" evidence="1">
    <location>
        <begin position="10"/>
        <end position="62"/>
    </location>
</feature>
<dbReference type="Proteomes" id="UP000789803">
    <property type="component" value="Unassembled WGS sequence"/>
</dbReference>
<keyword evidence="3" id="KW-1185">Reference proteome</keyword>
<organism evidence="2 3">
    <name type="scientific">Campylobacter majalis</name>
    <dbReference type="NCBI Taxonomy" id="2790656"/>
    <lineage>
        <taxon>Bacteria</taxon>
        <taxon>Pseudomonadati</taxon>
        <taxon>Campylobacterota</taxon>
        <taxon>Epsilonproteobacteria</taxon>
        <taxon>Campylobacterales</taxon>
        <taxon>Campylobacteraceae</taxon>
        <taxon>Campylobacter</taxon>
    </lineage>
</organism>